<keyword evidence="2" id="KW-1185">Reference proteome</keyword>
<protein>
    <submittedName>
        <fullName evidence="1">Uncharacterized protein</fullName>
    </submittedName>
</protein>
<reference evidence="1" key="1">
    <citation type="submission" date="2023-07" db="EMBL/GenBank/DDBJ databases">
        <authorList>
            <consortium name="AG Swart"/>
            <person name="Singh M."/>
            <person name="Singh A."/>
            <person name="Seah K."/>
            <person name="Emmerich C."/>
        </authorList>
    </citation>
    <scope>NUCLEOTIDE SEQUENCE</scope>
    <source>
        <strain evidence="1">DP1</strain>
    </source>
</reference>
<sequence>MLESGLPSHTYKFSSGVLNDNWYEQRIAPEQKLQSKPDEKLMRNVEPDINMLGANGVPAPLKRIKRNYPWNTKDIIPNDGFKEMKSINKTELVHPDKVKVEEKKKLRMINKYNIAELSLVDRPISGPERGFGATIKRFDKDHDKPYFNTTNMEFYGEPKKFSAAETTVNFNHTEGDNAGERNYETKSGIKKLTGLTGEVYNTSADPQEHTEIQRTWIYKKDNAIEATKNGLAGTDQTKPYDNANSLCLGKGEHYYHKKSTDAGAYRHVRSDITRTIDAPALYRV</sequence>
<dbReference type="EMBL" id="CAMPGE010018895">
    <property type="protein sequence ID" value="CAI2377264.1"/>
    <property type="molecule type" value="Genomic_DNA"/>
</dbReference>
<dbReference type="Proteomes" id="UP001295684">
    <property type="component" value="Unassembled WGS sequence"/>
</dbReference>
<dbReference type="AlphaFoldDB" id="A0AAD1XR39"/>
<gene>
    <name evidence="1" type="ORF">ECRASSUSDP1_LOCUS18647</name>
</gene>
<name>A0AAD1XR39_EUPCR</name>
<comment type="caution">
    <text evidence="1">The sequence shown here is derived from an EMBL/GenBank/DDBJ whole genome shotgun (WGS) entry which is preliminary data.</text>
</comment>
<accession>A0AAD1XR39</accession>
<organism evidence="1 2">
    <name type="scientific">Euplotes crassus</name>
    <dbReference type="NCBI Taxonomy" id="5936"/>
    <lineage>
        <taxon>Eukaryota</taxon>
        <taxon>Sar</taxon>
        <taxon>Alveolata</taxon>
        <taxon>Ciliophora</taxon>
        <taxon>Intramacronucleata</taxon>
        <taxon>Spirotrichea</taxon>
        <taxon>Hypotrichia</taxon>
        <taxon>Euplotida</taxon>
        <taxon>Euplotidae</taxon>
        <taxon>Moneuplotes</taxon>
    </lineage>
</organism>
<evidence type="ECO:0000313" key="2">
    <source>
        <dbReference type="Proteomes" id="UP001295684"/>
    </source>
</evidence>
<evidence type="ECO:0000313" key="1">
    <source>
        <dbReference type="EMBL" id="CAI2377264.1"/>
    </source>
</evidence>
<proteinExistence type="predicted"/>